<name>A0A3D8RCK6_9HELO</name>
<reference evidence="6 7" key="1">
    <citation type="journal article" date="2018" name="IMA Fungus">
        <title>IMA Genome-F 9: Draft genome sequence of Annulohypoxylon stygium, Aspergillus mulundensis, Berkeleyomyces basicola (syn. Thielaviopsis basicola), Ceratocystis smalleyi, two Cercospora beticola strains, Coleophoma cylindrospora, Fusarium fracticaudum, Phialophora cf. hyalina, and Morchella septimelata.</title>
        <authorList>
            <person name="Wingfield B.D."/>
            <person name="Bills G.F."/>
            <person name="Dong Y."/>
            <person name="Huang W."/>
            <person name="Nel W.J."/>
            <person name="Swalarsk-Parry B.S."/>
            <person name="Vaghefi N."/>
            <person name="Wilken P.M."/>
            <person name="An Z."/>
            <person name="de Beer Z.W."/>
            <person name="De Vos L."/>
            <person name="Chen L."/>
            <person name="Duong T.A."/>
            <person name="Gao Y."/>
            <person name="Hammerbacher A."/>
            <person name="Kikkert J.R."/>
            <person name="Li Y."/>
            <person name="Li H."/>
            <person name="Li K."/>
            <person name="Li Q."/>
            <person name="Liu X."/>
            <person name="Ma X."/>
            <person name="Naidoo K."/>
            <person name="Pethybridge S.J."/>
            <person name="Sun J."/>
            <person name="Steenkamp E.T."/>
            <person name="van der Nest M.A."/>
            <person name="van Wyk S."/>
            <person name="Wingfield M.J."/>
            <person name="Xiong C."/>
            <person name="Yue Q."/>
            <person name="Zhang X."/>
        </authorList>
    </citation>
    <scope>NUCLEOTIDE SEQUENCE [LARGE SCALE GENOMIC DNA]</scope>
    <source>
        <strain evidence="6 7">BP5796</strain>
    </source>
</reference>
<dbReference type="GO" id="GO:0016765">
    <property type="term" value="F:transferase activity, transferring alkyl or aryl (other than methyl) groups"/>
    <property type="evidence" value="ECO:0007669"/>
    <property type="project" value="InterPro"/>
</dbReference>
<dbReference type="GO" id="GO:0016020">
    <property type="term" value="C:membrane"/>
    <property type="evidence" value="ECO:0007669"/>
    <property type="project" value="UniProtKB-SubCell"/>
</dbReference>
<evidence type="ECO:0000256" key="4">
    <source>
        <dbReference type="ARBA" id="ARBA00023136"/>
    </source>
</evidence>
<evidence type="ECO:0008006" key="8">
    <source>
        <dbReference type="Google" id="ProtNLM"/>
    </source>
</evidence>
<gene>
    <name evidence="6" type="ORF">BP5796_07744</name>
</gene>
<dbReference type="CDD" id="cd13965">
    <property type="entry name" value="PT_UbiA_3"/>
    <property type="match status" value="1"/>
</dbReference>
<dbReference type="PANTHER" id="PTHR42723">
    <property type="entry name" value="CHLOROPHYLL SYNTHASE"/>
    <property type="match status" value="1"/>
</dbReference>
<proteinExistence type="predicted"/>
<dbReference type="InterPro" id="IPR050475">
    <property type="entry name" value="Prenyltransferase_related"/>
</dbReference>
<accession>A0A3D8RCK6</accession>
<comment type="caution">
    <text evidence="6">The sequence shown here is derived from an EMBL/GenBank/DDBJ whole genome shotgun (WGS) entry which is preliminary data.</text>
</comment>
<comment type="subcellular location">
    <subcellularLocation>
        <location evidence="1">Membrane</location>
        <topology evidence="1">Multi-pass membrane protein</topology>
    </subcellularLocation>
</comment>
<evidence type="ECO:0000256" key="1">
    <source>
        <dbReference type="ARBA" id="ARBA00004141"/>
    </source>
</evidence>
<dbReference type="InterPro" id="IPR000537">
    <property type="entry name" value="UbiA_prenyltransferase"/>
</dbReference>
<dbReference type="PANTHER" id="PTHR42723:SF1">
    <property type="entry name" value="CHLOROPHYLL SYNTHASE, CHLOROPLASTIC"/>
    <property type="match status" value="1"/>
</dbReference>
<evidence type="ECO:0000313" key="7">
    <source>
        <dbReference type="Proteomes" id="UP000256328"/>
    </source>
</evidence>
<dbReference type="AlphaFoldDB" id="A0A3D8RCK6"/>
<feature type="transmembrane region" description="Helical" evidence="5">
    <location>
        <begin position="196"/>
        <end position="214"/>
    </location>
</feature>
<organism evidence="6 7">
    <name type="scientific">Coleophoma crateriformis</name>
    <dbReference type="NCBI Taxonomy" id="565419"/>
    <lineage>
        <taxon>Eukaryota</taxon>
        <taxon>Fungi</taxon>
        <taxon>Dikarya</taxon>
        <taxon>Ascomycota</taxon>
        <taxon>Pezizomycotina</taxon>
        <taxon>Leotiomycetes</taxon>
        <taxon>Helotiales</taxon>
        <taxon>Dermateaceae</taxon>
        <taxon>Coleophoma</taxon>
    </lineage>
</organism>
<keyword evidence="2 5" id="KW-0812">Transmembrane</keyword>
<protein>
    <recommendedName>
        <fullName evidence="8">UbiA prenyltransferase</fullName>
    </recommendedName>
</protein>
<dbReference type="EMBL" id="PDLN01000011">
    <property type="protein sequence ID" value="RDW71710.1"/>
    <property type="molecule type" value="Genomic_DNA"/>
</dbReference>
<dbReference type="Pfam" id="PF01040">
    <property type="entry name" value="UbiA"/>
    <property type="match status" value="1"/>
</dbReference>
<feature type="transmembrane region" description="Helical" evidence="5">
    <location>
        <begin position="244"/>
        <end position="271"/>
    </location>
</feature>
<evidence type="ECO:0000256" key="2">
    <source>
        <dbReference type="ARBA" id="ARBA00022692"/>
    </source>
</evidence>
<sequence>MEKIYIEESTLAKESLRSSILYHMKTAYIVTKSDIKTTVLPATTFALVNTISGPLLTTAPTPSPIDILLRLPKAILWAWMNLWLFNLANQRLPDSILEDSINKPWRAIPSGRLTATQARHLLLISIPIVLAASWLLGGRDECIAIMVLTWIYNDLGAGDENFLVRHFLNALGFAAFGAGATQVACGFPNYTLNSTAYQWLGIVVLAITCTIQFQDMEDQPGDRLRGRKTLPIIFGEERTRWWNAFSILGISLVACLFWQVASIGCLVPCALSMVIAGRTLMLHGVGPDRQTFKLWCLWLITLYLLPLAKCHEMSPEL</sequence>
<feature type="transmembrane region" description="Helical" evidence="5">
    <location>
        <begin position="121"/>
        <end position="151"/>
    </location>
</feature>
<keyword evidence="3 5" id="KW-1133">Transmembrane helix</keyword>
<keyword evidence="4 5" id="KW-0472">Membrane</keyword>
<dbReference type="Proteomes" id="UP000256328">
    <property type="component" value="Unassembled WGS sequence"/>
</dbReference>
<dbReference type="OrthoDB" id="434972at2759"/>
<evidence type="ECO:0000313" key="6">
    <source>
        <dbReference type="EMBL" id="RDW71710.1"/>
    </source>
</evidence>
<feature type="transmembrane region" description="Helical" evidence="5">
    <location>
        <begin position="163"/>
        <end position="184"/>
    </location>
</feature>
<evidence type="ECO:0000256" key="5">
    <source>
        <dbReference type="SAM" id="Phobius"/>
    </source>
</evidence>
<keyword evidence="7" id="KW-1185">Reference proteome</keyword>
<evidence type="ECO:0000256" key="3">
    <source>
        <dbReference type="ARBA" id="ARBA00022989"/>
    </source>
</evidence>